<keyword evidence="2" id="KW-1133">Transmembrane helix</keyword>
<evidence type="ECO:0000256" key="1">
    <source>
        <dbReference type="SAM" id="MobiDB-lite"/>
    </source>
</evidence>
<organism evidence="4 5">
    <name type="scientific">Halosimplex carlsbadense 2-9-1</name>
    <dbReference type="NCBI Taxonomy" id="797114"/>
    <lineage>
        <taxon>Archaea</taxon>
        <taxon>Methanobacteriati</taxon>
        <taxon>Methanobacteriota</taxon>
        <taxon>Stenosarchaea group</taxon>
        <taxon>Halobacteria</taxon>
        <taxon>Halobacteriales</taxon>
        <taxon>Haloarculaceae</taxon>
        <taxon>Halosimplex</taxon>
    </lineage>
</organism>
<proteinExistence type="predicted"/>
<dbReference type="eggNOG" id="arCOG03442">
    <property type="taxonomic scope" value="Archaea"/>
</dbReference>
<evidence type="ECO:0000259" key="3">
    <source>
        <dbReference type="Pfam" id="PF25939"/>
    </source>
</evidence>
<dbReference type="PATRIC" id="fig|797114.5.peg.248"/>
<dbReference type="STRING" id="797114.C475_01262"/>
<keyword evidence="5" id="KW-1185">Reference proteome</keyword>
<dbReference type="Proteomes" id="UP000011626">
    <property type="component" value="Unassembled WGS sequence"/>
</dbReference>
<name>M0D466_9EURY</name>
<dbReference type="EMBL" id="AOIU01000004">
    <property type="protein sequence ID" value="ELZ30321.1"/>
    <property type="molecule type" value="Genomic_DNA"/>
</dbReference>
<sequence length="299" mass="31646">MSPEASYESRGTDPDSDARADPDSDAKREVPRARRERDRARAGGASILAVGYRGGAVLLLLAAVVSGGAALFYPSVSEPLTALAGVGAFGAVVCMVLSSGFRHPVEVGQSLYGATVENRAAVVDHFAVTGHRTYVPTGERPVDARLYVGGTMDQPVPPAEKLDSLVVGSDDRRALSLVPTGRGLARDFEPAVTDLPDEDRAVVQALLEGVTDYYELAESTGLERIADLDVADRRRVTVRVRGETVGDAGELDNPVQSFIGVGLAVAMGTPIESESTVRQGATYLSFEWNTNDDAPRSTE</sequence>
<feature type="region of interest" description="Disordered" evidence="1">
    <location>
        <begin position="1"/>
        <end position="38"/>
    </location>
</feature>
<gene>
    <name evidence="4" type="ORF">C475_01262</name>
</gene>
<feature type="transmembrane region" description="Helical" evidence="2">
    <location>
        <begin position="79"/>
        <end position="101"/>
    </location>
</feature>
<accession>M0D466</accession>
<dbReference type="AlphaFoldDB" id="M0D466"/>
<comment type="caution">
    <text evidence="4">The sequence shown here is derived from an EMBL/GenBank/DDBJ whole genome shotgun (WGS) entry which is preliminary data.</text>
</comment>
<reference evidence="4 5" key="1">
    <citation type="journal article" date="2014" name="PLoS Genet.">
        <title>Phylogenetically driven sequencing of extremely halophilic archaea reveals strategies for static and dynamic osmo-response.</title>
        <authorList>
            <person name="Becker E.A."/>
            <person name="Seitzer P.M."/>
            <person name="Tritt A."/>
            <person name="Larsen D."/>
            <person name="Krusor M."/>
            <person name="Yao A.I."/>
            <person name="Wu D."/>
            <person name="Madern D."/>
            <person name="Eisen J.A."/>
            <person name="Darling A.E."/>
            <person name="Facciotti M.T."/>
        </authorList>
    </citation>
    <scope>NUCLEOTIDE SEQUENCE [LARGE SCALE GENOMIC DNA]</scope>
    <source>
        <strain evidence="4 5">2-9-1</strain>
    </source>
</reference>
<evidence type="ECO:0000313" key="4">
    <source>
        <dbReference type="EMBL" id="ELZ30321.1"/>
    </source>
</evidence>
<keyword evidence="2" id="KW-0812">Transmembrane</keyword>
<evidence type="ECO:0000256" key="2">
    <source>
        <dbReference type="SAM" id="Phobius"/>
    </source>
</evidence>
<protein>
    <recommendedName>
        <fullName evidence="3">DUF7982 domain-containing protein</fullName>
    </recommendedName>
</protein>
<keyword evidence="2" id="KW-0472">Membrane</keyword>
<evidence type="ECO:0000313" key="5">
    <source>
        <dbReference type="Proteomes" id="UP000011626"/>
    </source>
</evidence>
<feature type="compositionally biased region" description="Basic and acidic residues" evidence="1">
    <location>
        <begin position="10"/>
        <end position="38"/>
    </location>
</feature>
<feature type="transmembrane region" description="Helical" evidence="2">
    <location>
        <begin position="42"/>
        <end position="73"/>
    </location>
</feature>
<feature type="domain" description="DUF7982" evidence="3">
    <location>
        <begin position="24"/>
        <end position="288"/>
    </location>
</feature>
<dbReference type="Pfam" id="PF25939">
    <property type="entry name" value="DUF7982"/>
    <property type="match status" value="1"/>
</dbReference>
<dbReference type="InterPro" id="IPR058288">
    <property type="entry name" value="DUF7982"/>
</dbReference>